<evidence type="ECO:0000256" key="1">
    <source>
        <dbReference type="ARBA" id="ARBA00001974"/>
    </source>
</evidence>
<evidence type="ECO:0000256" key="3">
    <source>
        <dbReference type="ARBA" id="ARBA00022827"/>
    </source>
</evidence>
<dbReference type="SUPFAM" id="SSF51905">
    <property type="entry name" value="FAD/NAD(P)-binding domain"/>
    <property type="match status" value="1"/>
</dbReference>
<dbReference type="InterPro" id="IPR055178">
    <property type="entry name" value="RsdA/BaiN/AoA(So)-like_dom"/>
</dbReference>
<sequence>MSKTDTAKIYVVGGGASGILAALSARYSGANVTILERNPRIGKKILATGNGRCNYTNVNTDIKYYHGKNPEFAYGALSAFNVQQTMGFFEKLGIVPRIEDAGKVFPMSDQASSVLDVLLYELNRAGVNVICNTFVKDIKKTKRGFMLRLEDGRILEASKVILACGGKAMPSSGSDGNGFEIAKKLGHPVVDIFPALVQLKLEGDFFKQIEGVKFVGTAEVMEGSKSIVKDRGDILFANYGISGPPILQISRKAGELINAKREAVLKVSIIDDMSENELDEFLAKRFRNMPEKPLDFSLVGFINKRLIPVILRQAGIGEIKKPVCNVSTAERAKIAKILTDWRFKITGTRSWPSAQVTAGGVDTTTINPYTLESTLVKGLYFCGEIIDIDGACGGFNLQWAWSSGYLAGKSASCAPN</sequence>
<keyword evidence="2" id="KW-0285">Flavoprotein</keyword>
<dbReference type="Gene3D" id="1.10.8.260">
    <property type="entry name" value="HI0933 insert domain-like"/>
    <property type="match status" value="1"/>
</dbReference>
<name>A0A0U9HDN0_9FIRM</name>
<organism evidence="6">
    <name type="scientific">Tepidanaerobacter syntrophicus</name>
    <dbReference type="NCBI Taxonomy" id="224999"/>
    <lineage>
        <taxon>Bacteria</taxon>
        <taxon>Bacillati</taxon>
        <taxon>Bacillota</taxon>
        <taxon>Clostridia</taxon>
        <taxon>Thermosediminibacterales</taxon>
        <taxon>Tepidanaerobacteraceae</taxon>
        <taxon>Tepidanaerobacter</taxon>
    </lineage>
</organism>
<proteinExistence type="predicted"/>
<dbReference type="NCBIfam" id="TIGR00275">
    <property type="entry name" value="aminoacetone oxidase family FAD-binding enzyme"/>
    <property type="match status" value="1"/>
</dbReference>
<dbReference type="Gene3D" id="3.50.50.60">
    <property type="entry name" value="FAD/NAD(P)-binding domain"/>
    <property type="match status" value="1"/>
</dbReference>
<keyword evidence="3" id="KW-0274">FAD</keyword>
<dbReference type="STRING" id="224999.GCA_001485475_00787"/>
<reference evidence="6" key="1">
    <citation type="journal article" date="2016" name="Genome Announc.">
        <title>Draft Genome Sequence of the Syntrophic Lactate-Degrading Bacterium Tepidanaerobacter syntrophicus JLT.</title>
        <authorList>
            <person name="Matsuura N."/>
            <person name="Ohashi A."/>
            <person name="Tourlousse D.M."/>
            <person name="Sekiguchi Y."/>
        </authorList>
    </citation>
    <scope>NUCLEOTIDE SEQUENCE [LARGE SCALE GENOMIC DNA]</scope>
    <source>
        <strain evidence="6">JL</strain>
    </source>
</reference>
<dbReference type="Pfam" id="PF22780">
    <property type="entry name" value="HI0933_like_1st"/>
    <property type="match status" value="1"/>
</dbReference>
<accession>A0A0U9HDN0</accession>
<protein>
    <recommendedName>
        <fullName evidence="8">NAD(P)/FAD-dependent oxidoreductase</fullName>
    </recommendedName>
</protein>
<dbReference type="EMBL" id="DF977000">
    <property type="protein sequence ID" value="GAQ24781.1"/>
    <property type="molecule type" value="Genomic_DNA"/>
</dbReference>
<feature type="domain" description="RsdA/BaiN/AoA(So)-like insert" evidence="5">
    <location>
        <begin position="194"/>
        <end position="356"/>
    </location>
</feature>
<dbReference type="InterPro" id="IPR057661">
    <property type="entry name" value="RsdA/BaiN/AoA(So)_Rossmann"/>
</dbReference>
<dbReference type="Pfam" id="PF03486">
    <property type="entry name" value="HI0933_like"/>
    <property type="match status" value="1"/>
</dbReference>
<evidence type="ECO:0000256" key="2">
    <source>
        <dbReference type="ARBA" id="ARBA00022630"/>
    </source>
</evidence>
<evidence type="ECO:0000259" key="5">
    <source>
        <dbReference type="Pfam" id="PF22780"/>
    </source>
</evidence>
<comment type="cofactor">
    <cofactor evidence="1">
        <name>FAD</name>
        <dbReference type="ChEBI" id="CHEBI:57692"/>
    </cofactor>
</comment>
<evidence type="ECO:0000313" key="6">
    <source>
        <dbReference type="EMBL" id="GAQ24781.1"/>
    </source>
</evidence>
<dbReference type="Proteomes" id="UP000062160">
    <property type="component" value="Unassembled WGS sequence"/>
</dbReference>
<dbReference type="PANTHER" id="PTHR42887">
    <property type="entry name" value="OS12G0638800 PROTEIN"/>
    <property type="match status" value="1"/>
</dbReference>
<dbReference type="AlphaFoldDB" id="A0A0U9HDN0"/>
<dbReference type="OrthoDB" id="9773233at2"/>
<dbReference type="Gene3D" id="2.40.30.10">
    <property type="entry name" value="Translation factors"/>
    <property type="match status" value="1"/>
</dbReference>
<keyword evidence="7" id="KW-1185">Reference proteome</keyword>
<evidence type="ECO:0000259" key="4">
    <source>
        <dbReference type="Pfam" id="PF03486"/>
    </source>
</evidence>
<dbReference type="PANTHER" id="PTHR42887:SF2">
    <property type="entry name" value="OS12G0638800 PROTEIN"/>
    <property type="match status" value="1"/>
</dbReference>
<feature type="domain" description="RsdA/BaiN/AoA(So)-like Rossmann fold-like" evidence="4">
    <location>
        <begin position="8"/>
        <end position="409"/>
    </location>
</feature>
<dbReference type="RefSeq" id="WP_059031929.1">
    <property type="nucleotide sequence ID" value="NZ_BSDN01000003.1"/>
</dbReference>
<evidence type="ECO:0008006" key="8">
    <source>
        <dbReference type="Google" id="ProtNLM"/>
    </source>
</evidence>
<dbReference type="InterPro" id="IPR023166">
    <property type="entry name" value="BaiN-like_dom_sf"/>
</dbReference>
<dbReference type="SUPFAM" id="SSF160996">
    <property type="entry name" value="HI0933 insert domain-like"/>
    <property type="match status" value="1"/>
</dbReference>
<dbReference type="InterPro" id="IPR004792">
    <property type="entry name" value="BaiN-like"/>
</dbReference>
<dbReference type="InterPro" id="IPR036188">
    <property type="entry name" value="FAD/NAD-bd_sf"/>
</dbReference>
<evidence type="ECO:0000313" key="7">
    <source>
        <dbReference type="Proteomes" id="UP000062160"/>
    </source>
</evidence>
<gene>
    <name evidence="6" type="ORF">TSYNT_6161</name>
</gene>